<dbReference type="PANTHER" id="PTHR39160:SF6">
    <property type="entry name" value="CELL WALL-BINDING PROTEIN YOCH"/>
    <property type="match status" value="1"/>
</dbReference>
<keyword evidence="5" id="KW-1185">Reference proteome</keyword>
<protein>
    <recommendedName>
        <fullName evidence="3">3D domain-containing protein</fullName>
    </recommendedName>
</protein>
<evidence type="ECO:0000256" key="1">
    <source>
        <dbReference type="ARBA" id="ARBA00022729"/>
    </source>
</evidence>
<dbReference type="InterPro" id="IPR051933">
    <property type="entry name" value="Resuscitation_pf_RpfB"/>
</dbReference>
<dbReference type="CDD" id="cd14667">
    <property type="entry name" value="3D_containing_proteins"/>
    <property type="match status" value="1"/>
</dbReference>
<reference evidence="4 5" key="1">
    <citation type="submission" date="2018-07" db="EMBL/GenBank/DDBJ databases">
        <title>The molecular basis for the intramolecular migration of carboxyl group in the catabolism of para-hydroxybenzoate via gentisate.</title>
        <authorList>
            <person name="Zhao H."/>
            <person name="Xu Y."/>
            <person name="Lin S."/>
            <person name="Spain J.C."/>
            <person name="Zhou N.-Y."/>
        </authorList>
    </citation>
    <scope>NUCLEOTIDE SEQUENCE [LARGE SCALE GENOMIC DNA]</scope>
    <source>
        <strain evidence="4 5">PHB-7a</strain>
    </source>
</reference>
<evidence type="ECO:0000313" key="4">
    <source>
        <dbReference type="EMBL" id="AXN39830.1"/>
    </source>
</evidence>
<keyword evidence="1" id="KW-0732">Signal</keyword>
<evidence type="ECO:0000313" key="5">
    <source>
        <dbReference type="Proteomes" id="UP000260457"/>
    </source>
</evidence>
<feature type="domain" description="3D" evidence="3">
    <location>
        <begin position="131"/>
        <end position="193"/>
    </location>
</feature>
<evidence type="ECO:0000256" key="2">
    <source>
        <dbReference type="SAM" id="MobiDB-lite"/>
    </source>
</evidence>
<dbReference type="PANTHER" id="PTHR39160">
    <property type="entry name" value="CELL WALL-BINDING PROTEIN YOCH"/>
    <property type="match status" value="1"/>
</dbReference>
<name>A0ABM6XPF0_9BACI</name>
<feature type="compositionally biased region" description="Basic and acidic residues" evidence="2">
    <location>
        <begin position="51"/>
        <end position="76"/>
    </location>
</feature>
<evidence type="ECO:0000259" key="3">
    <source>
        <dbReference type="Pfam" id="PF06725"/>
    </source>
</evidence>
<organism evidence="4 5">
    <name type="scientific">Peribacillus butanolivorans</name>
    <dbReference type="NCBI Taxonomy" id="421767"/>
    <lineage>
        <taxon>Bacteria</taxon>
        <taxon>Bacillati</taxon>
        <taxon>Bacillota</taxon>
        <taxon>Bacilli</taxon>
        <taxon>Bacillales</taxon>
        <taxon>Bacillaceae</taxon>
        <taxon>Peribacillus</taxon>
    </lineage>
</organism>
<dbReference type="Gene3D" id="2.40.40.10">
    <property type="entry name" value="RlpA-like domain"/>
    <property type="match status" value="1"/>
</dbReference>
<sequence>MVIATLALAHYLLLSELQEKAEAAKAPEPYVITVGESEYEKAERLRKVEAEAKRKREAEEAKKNDRIRGNTRDSELRSTNGANSVRHNDVVRWITFEATAYQAFCNTGCTGVTKTGLDVSNTTQHEGRTIIAVDPAVIPLGSKVSIRLADGRVIEGTAQDTGGDIRGHRIDVLVGSEGQAREFGRQSVKARILGK</sequence>
<dbReference type="SUPFAM" id="SSF50685">
    <property type="entry name" value="Barwin-like endoglucanases"/>
    <property type="match status" value="1"/>
</dbReference>
<proteinExistence type="predicted"/>
<feature type="region of interest" description="Disordered" evidence="2">
    <location>
        <begin position="51"/>
        <end position="81"/>
    </location>
</feature>
<gene>
    <name evidence="4" type="ORF">DTO10_16665</name>
</gene>
<accession>A0ABM6XPF0</accession>
<dbReference type="EMBL" id="CP030926">
    <property type="protein sequence ID" value="AXN39830.1"/>
    <property type="molecule type" value="Genomic_DNA"/>
</dbReference>
<dbReference type="Pfam" id="PF06725">
    <property type="entry name" value="3D"/>
    <property type="match status" value="1"/>
</dbReference>
<dbReference type="InterPro" id="IPR059180">
    <property type="entry name" value="3D_YorM"/>
</dbReference>
<dbReference type="InterPro" id="IPR010611">
    <property type="entry name" value="3D_dom"/>
</dbReference>
<dbReference type="InterPro" id="IPR036908">
    <property type="entry name" value="RlpA-like_sf"/>
</dbReference>
<dbReference type="Proteomes" id="UP000260457">
    <property type="component" value="Chromosome"/>
</dbReference>